<evidence type="ECO:0000256" key="11">
    <source>
        <dbReference type="RuleBase" id="RU003822"/>
    </source>
</evidence>
<reference evidence="15" key="1">
    <citation type="submission" date="2022-01" db="EMBL/GenBank/DDBJ databases">
        <authorList>
            <person name="King R."/>
        </authorList>
    </citation>
    <scope>NUCLEOTIDE SEQUENCE</scope>
</reference>
<dbReference type="GO" id="GO:0005886">
    <property type="term" value="C:plasma membrane"/>
    <property type="evidence" value="ECO:0007669"/>
    <property type="project" value="TreeGrafter"/>
</dbReference>
<keyword evidence="3 11" id="KW-0633">Potassium transport</keyword>
<keyword evidence="10 11" id="KW-0407">Ion channel</keyword>
<evidence type="ECO:0000256" key="12">
    <source>
        <dbReference type="SAM" id="Phobius"/>
    </source>
</evidence>
<keyword evidence="5 11" id="KW-0851">Voltage-gated channel</keyword>
<evidence type="ECO:0000256" key="8">
    <source>
        <dbReference type="ARBA" id="ARBA00023065"/>
    </source>
</evidence>
<dbReference type="Proteomes" id="UP001152798">
    <property type="component" value="Chromosome 1"/>
</dbReference>
<evidence type="ECO:0000259" key="14">
    <source>
        <dbReference type="Pfam" id="PF17655"/>
    </source>
</evidence>
<evidence type="ECO:0000256" key="5">
    <source>
        <dbReference type="ARBA" id="ARBA00022882"/>
    </source>
</evidence>
<name>A0A9P0DZW8_NEZVI</name>
<dbReference type="PRINTS" id="PR01320">
    <property type="entry name" value="KIRCHANNEL"/>
</dbReference>
<proteinExistence type="inferred from homology"/>
<dbReference type="SUPFAM" id="SSF81296">
    <property type="entry name" value="E set domains"/>
    <property type="match status" value="1"/>
</dbReference>
<dbReference type="GO" id="GO:1990573">
    <property type="term" value="P:potassium ion import across plasma membrane"/>
    <property type="evidence" value="ECO:0007669"/>
    <property type="project" value="TreeGrafter"/>
</dbReference>
<evidence type="ECO:0000256" key="2">
    <source>
        <dbReference type="ARBA" id="ARBA00022448"/>
    </source>
</evidence>
<sequence>MVSTEKECNQFTDKDIIIEEVNNDDELKCLNLKEKEEYFLFQRSRFRRSVRKSGHCALPRRSRNSKLSSLLNYFKDPFTYLVEIRWRNMILVYTFSFVVSWFLFGIFWWIIAYAHGDLAVSPYAKTEIEPCITMMPDFISAFLFSLETQYTTGYGTRAPTTECPEAIFLLSVQSIFGVLLQSVMVGAVFAKLARPKNRGHAISYSKKAVICLREGKLCFMFRLGDENKSYVSDCKIKAWLIQTKVTKEGEFLPNYLTKLKVSADDAGDSIFLLWPVTVVHKIDISSPLFELSPLDLMKSDIEIVVSLVCTAETTGQQTEVRCSYTPCDILWGHRFRTILESDSSGFVVDYSKFDETESLDMPLCSAKQLELNIKPNSDGNTNETCLSEK</sequence>
<feature type="transmembrane region" description="Helical" evidence="12">
    <location>
        <begin position="90"/>
        <end position="111"/>
    </location>
</feature>
<gene>
    <name evidence="15" type="ORF">NEZAVI_LOCUS2246</name>
</gene>
<feature type="domain" description="Potassium channel inwardly rectifying transmembrane" evidence="13">
    <location>
        <begin position="50"/>
        <end position="195"/>
    </location>
</feature>
<keyword evidence="9 12" id="KW-0472">Membrane</keyword>
<dbReference type="SUPFAM" id="SSF81324">
    <property type="entry name" value="Voltage-gated potassium channels"/>
    <property type="match status" value="1"/>
</dbReference>
<organism evidence="15 16">
    <name type="scientific">Nezara viridula</name>
    <name type="common">Southern green stink bug</name>
    <name type="synonym">Cimex viridulus</name>
    <dbReference type="NCBI Taxonomy" id="85310"/>
    <lineage>
        <taxon>Eukaryota</taxon>
        <taxon>Metazoa</taxon>
        <taxon>Ecdysozoa</taxon>
        <taxon>Arthropoda</taxon>
        <taxon>Hexapoda</taxon>
        <taxon>Insecta</taxon>
        <taxon>Pterygota</taxon>
        <taxon>Neoptera</taxon>
        <taxon>Paraneoptera</taxon>
        <taxon>Hemiptera</taxon>
        <taxon>Heteroptera</taxon>
        <taxon>Panheteroptera</taxon>
        <taxon>Pentatomomorpha</taxon>
        <taxon>Pentatomoidea</taxon>
        <taxon>Pentatomidae</taxon>
        <taxon>Pentatominae</taxon>
        <taxon>Nezara</taxon>
    </lineage>
</organism>
<dbReference type="InterPro" id="IPR016449">
    <property type="entry name" value="K_chnl_inward-rec_Kir"/>
</dbReference>
<dbReference type="AlphaFoldDB" id="A0A9P0DZW8"/>
<dbReference type="Pfam" id="PF01007">
    <property type="entry name" value="IRK"/>
    <property type="match status" value="1"/>
</dbReference>
<dbReference type="InterPro" id="IPR014756">
    <property type="entry name" value="Ig_E-set"/>
</dbReference>
<evidence type="ECO:0000256" key="7">
    <source>
        <dbReference type="ARBA" id="ARBA00022989"/>
    </source>
</evidence>
<dbReference type="InterPro" id="IPR041647">
    <property type="entry name" value="IRK_C"/>
</dbReference>
<keyword evidence="7 12" id="KW-1133">Transmembrane helix</keyword>
<comment type="similarity">
    <text evidence="11">Belongs to the inward rectifier-type potassium channel (TC 1.A.2.1) family.</text>
</comment>
<evidence type="ECO:0000313" key="15">
    <source>
        <dbReference type="EMBL" id="CAH1391179.1"/>
    </source>
</evidence>
<protein>
    <submittedName>
        <fullName evidence="15">Uncharacterized protein</fullName>
    </submittedName>
</protein>
<dbReference type="OrthoDB" id="273257at2759"/>
<feature type="transmembrane region" description="Helical" evidence="12">
    <location>
        <begin position="166"/>
        <end position="190"/>
    </location>
</feature>
<dbReference type="GO" id="GO:0034765">
    <property type="term" value="P:regulation of monoatomic ion transmembrane transport"/>
    <property type="evidence" value="ECO:0007669"/>
    <property type="project" value="TreeGrafter"/>
</dbReference>
<dbReference type="PIRSF" id="PIRSF005465">
    <property type="entry name" value="GIRK_kir"/>
    <property type="match status" value="1"/>
</dbReference>
<accession>A0A9P0DZW8</accession>
<dbReference type="InterPro" id="IPR013518">
    <property type="entry name" value="K_chnl_inward-rec_Kir_cyto"/>
</dbReference>
<evidence type="ECO:0000256" key="10">
    <source>
        <dbReference type="ARBA" id="ARBA00023303"/>
    </source>
</evidence>
<dbReference type="Gene3D" id="1.10.287.70">
    <property type="match status" value="1"/>
</dbReference>
<evidence type="ECO:0000256" key="3">
    <source>
        <dbReference type="ARBA" id="ARBA00022538"/>
    </source>
</evidence>
<evidence type="ECO:0000256" key="9">
    <source>
        <dbReference type="ARBA" id="ARBA00023136"/>
    </source>
</evidence>
<dbReference type="Pfam" id="PF17655">
    <property type="entry name" value="IRK_C"/>
    <property type="match status" value="1"/>
</dbReference>
<evidence type="ECO:0000256" key="6">
    <source>
        <dbReference type="ARBA" id="ARBA00022958"/>
    </source>
</evidence>
<dbReference type="PANTHER" id="PTHR11767">
    <property type="entry name" value="INWARD RECTIFIER POTASSIUM CHANNEL"/>
    <property type="match status" value="1"/>
</dbReference>
<dbReference type="EMBL" id="OV725077">
    <property type="protein sequence ID" value="CAH1391179.1"/>
    <property type="molecule type" value="Genomic_DNA"/>
</dbReference>
<dbReference type="PANTHER" id="PTHR11767:SF115">
    <property type="entry name" value="INWARDLY RECTIFYING POTASSIUM CHANNEL 3, ISOFORM D"/>
    <property type="match status" value="1"/>
</dbReference>
<evidence type="ECO:0000259" key="13">
    <source>
        <dbReference type="Pfam" id="PF01007"/>
    </source>
</evidence>
<evidence type="ECO:0000313" key="16">
    <source>
        <dbReference type="Proteomes" id="UP001152798"/>
    </source>
</evidence>
<keyword evidence="8 11" id="KW-0406">Ion transport</keyword>
<dbReference type="Gene3D" id="2.60.40.1400">
    <property type="entry name" value="G protein-activated inward rectifier potassium channel 1"/>
    <property type="match status" value="1"/>
</dbReference>
<dbReference type="InterPro" id="IPR040445">
    <property type="entry name" value="Kir_TM"/>
</dbReference>
<keyword evidence="2 11" id="KW-0813">Transport</keyword>
<keyword evidence="4 11" id="KW-0812">Transmembrane</keyword>
<feature type="domain" description="Inward rectifier potassium channel C-terminal" evidence="14">
    <location>
        <begin position="202"/>
        <end position="370"/>
    </location>
</feature>
<dbReference type="GO" id="GO:0005242">
    <property type="term" value="F:inward rectifier potassium channel activity"/>
    <property type="evidence" value="ECO:0007669"/>
    <property type="project" value="InterPro"/>
</dbReference>
<evidence type="ECO:0000256" key="1">
    <source>
        <dbReference type="ARBA" id="ARBA00004141"/>
    </source>
</evidence>
<keyword evidence="6 11" id="KW-0630">Potassium</keyword>
<dbReference type="FunFam" id="1.10.287.70:FF:000019">
    <property type="entry name" value="G protein-activated inward rectifier potassium channel 1"/>
    <property type="match status" value="1"/>
</dbReference>
<evidence type="ECO:0000256" key="4">
    <source>
        <dbReference type="ARBA" id="ARBA00022692"/>
    </source>
</evidence>
<comment type="subcellular location">
    <subcellularLocation>
        <location evidence="1 11">Membrane</location>
        <topology evidence="1 11">Multi-pass membrane protein</topology>
    </subcellularLocation>
</comment>
<dbReference type="GO" id="GO:0034702">
    <property type="term" value="C:monoatomic ion channel complex"/>
    <property type="evidence" value="ECO:0007669"/>
    <property type="project" value="UniProtKB-KW"/>
</dbReference>
<keyword evidence="16" id="KW-1185">Reference proteome</keyword>